<evidence type="ECO:0000256" key="7">
    <source>
        <dbReference type="ARBA" id="ARBA00053454"/>
    </source>
</evidence>
<dbReference type="SUPFAM" id="SSF50331">
    <property type="entry name" value="MOP-like"/>
    <property type="match status" value="1"/>
</dbReference>
<dbReference type="InterPro" id="IPR040582">
    <property type="entry name" value="OB_MalK-like"/>
</dbReference>
<dbReference type="AlphaFoldDB" id="A0A368N5R8"/>
<keyword evidence="2" id="KW-0813">Transport</keyword>
<dbReference type="PANTHER" id="PTHR43875:SF1">
    <property type="entry name" value="OSMOPROTECTIVE COMPOUNDS UPTAKE ATP-BINDING PROTEIN GGTA"/>
    <property type="match status" value="1"/>
</dbReference>
<dbReference type="GO" id="GO:0016887">
    <property type="term" value="F:ATP hydrolysis activity"/>
    <property type="evidence" value="ECO:0007669"/>
    <property type="project" value="InterPro"/>
</dbReference>
<dbReference type="InterPro" id="IPR047641">
    <property type="entry name" value="ABC_transpr_MalK/UgpC-like"/>
</dbReference>
<dbReference type="GO" id="GO:0140359">
    <property type="term" value="F:ABC-type transporter activity"/>
    <property type="evidence" value="ECO:0007669"/>
    <property type="project" value="InterPro"/>
</dbReference>
<evidence type="ECO:0000256" key="6">
    <source>
        <dbReference type="ARBA" id="ARBA00051890"/>
    </source>
</evidence>
<dbReference type="Gene3D" id="2.40.50.100">
    <property type="match status" value="1"/>
</dbReference>
<dbReference type="PROSITE" id="PS50893">
    <property type="entry name" value="ABC_TRANSPORTER_2"/>
    <property type="match status" value="1"/>
</dbReference>
<comment type="similarity">
    <text evidence="8">Belongs to the ABC transporter superfamily. Carbohydrate uptake transporter-1 (CUT1) (TC 3.A.1.1) family.</text>
</comment>
<dbReference type="Gene3D" id="2.40.50.140">
    <property type="entry name" value="Nucleic acid-binding proteins"/>
    <property type="match status" value="1"/>
</dbReference>
<comment type="catalytic activity">
    <reaction evidence="6">
        <text>L-arabinose(out) + ATP + H2O = L-arabinose(in) + ADP + phosphate + H(+)</text>
        <dbReference type="Rhea" id="RHEA:30007"/>
        <dbReference type="ChEBI" id="CHEBI:15377"/>
        <dbReference type="ChEBI" id="CHEBI:15378"/>
        <dbReference type="ChEBI" id="CHEBI:17535"/>
        <dbReference type="ChEBI" id="CHEBI:30616"/>
        <dbReference type="ChEBI" id="CHEBI:43474"/>
        <dbReference type="ChEBI" id="CHEBI:456216"/>
        <dbReference type="EC" id="7.5.2.13"/>
    </reaction>
    <physiologicalReaction direction="left-to-right" evidence="6">
        <dbReference type="Rhea" id="RHEA:30008"/>
    </physiologicalReaction>
</comment>
<evidence type="ECO:0000256" key="4">
    <source>
        <dbReference type="ARBA" id="ARBA00022840"/>
    </source>
</evidence>
<keyword evidence="13" id="KW-1185">Reference proteome</keyword>
<dbReference type="InterPro" id="IPR003593">
    <property type="entry name" value="AAA+_ATPase"/>
</dbReference>
<dbReference type="GO" id="GO:0055052">
    <property type="term" value="C:ATP-binding cassette (ABC) transporter complex, substrate-binding subunit-containing"/>
    <property type="evidence" value="ECO:0007669"/>
    <property type="project" value="TreeGrafter"/>
</dbReference>
<dbReference type="Proteomes" id="UP000252189">
    <property type="component" value="Unassembled WGS sequence"/>
</dbReference>
<dbReference type="PROSITE" id="PS00211">
    <property type="entry name" value="ABC_TRANSPORTER_1"/>
    <property type="match status" value="1"/>
</dbReference>
<comment type="subcellular location">
    <subcellularLocation>
        <location evidence="1">Cell membrane</location>
        <topology evidence="1">Peripheral membrane protein</topology>
    </subcellularLocation>
</comment>
<dbReference type="InterPro" id="IPR015855">
    <property type="entry name" value="ABC_transpr_MalK-like"/>
</dbReference>
<keyword evidence="3" id="KW-0547">Nucleotide-binding</keyword>
<dbReference type="InterPro" id="IPR027417">
    <property type="entry name" value="P-loop_NTPase"/>
</dbReference>
<comment type="catalytic activity">
    <reaction evidence="5">
        <text>D-xylose(out) + ATP + H2O = D-xylose(in) + ADP + phosphate + H(+)</text>
        <dbReference type="Rhea" id="RHEA:29899"/>
        <dbReference type="ChEBI" id="CHEBI:15377"/>
        <dbReference type="ChEBI" id="CHEBI:15378"/>
        <dbReference type="ChEBI" id="CHEBI:30616"/>
        <dbReference type="ChEBI" id="CHEBI:43474"/>
        <dbReference type="ChEBI" id="CHEBI:53455"/>
        <dbReference type="ChEBI" id="CHEBI:456216"/>
        <dbReference type="EC" id="7.5.2.13"/>
    </reaction>
    <physiologicalReaction direction="left-to-right" evidence="5">
        <dbReference type="Rhea" id="RHEA:29900"/>
    </physiologicalReaction>
</comment>
<proteinExistence type="inferred from homology"/>
<gene>
    <name evidence="12" type="ORF">DU504_00375</name>
</gene>
<dbReference type="InterPro" id="IPR008995">
    <property type="entry name" value="Mo/tungstate-bd_C_term_dom"/>
</dbReference>
<protein>
    <recommendedName>
        <fullName evidence="10">ABC-type D-xylose/L-arabinose transporter</fullName>
        <ecNumber evidence="10">7.5.2.13</ecNumber>
    </recommendedName>
</protein>
<comment type="subunit">
    <text evidence="9">The complex is composed of two ATP-binding proteins (XacJ and XacK), two transmembrane proteins (XacH and XacI) and a solute-binding protein (XacG).</text>
</comment>
<evidence type="ECO:0000256" key="8">
    <source>
        <dbReference type="ARBA" id="ARBA00061029"/>
    </source>
</evidence>
<evidence type="ECO:0000256" key="3">
    <source>
        <dbReference type="ARBA" id="ARBA00022741"/>
    </source>
</evidence>
<dbReference type="SMART" id="SM00382">
    <property type="entry name" value="AAA"/>
    <property type="match status" value="1"/>
</dbReference>
<feature type="domain" description="ABC transporter" evidence="11">
    <location>
        <begin position="4"/>
        <end position="235"/>
    </location>
</feature>
<dbReference type="FunFam" id="3.40.50.300:FF:000042">
    <property type="entry name" value="Maltose/maltodextrin ABC transporter, ATP-binding protein"/>
    <property type="match status" value="1"/>
</dbReference>
<dbReference type="RefSeq" id="WP_114447446.1">
    <property type="nucleotide sequence ID" value="NZ_QPHM01000001.1"/>
</dbReference>
<dbReference type="Pfam" id="PF00005">
    <property type="entry name" value="ABC_tran"/>
    <property type="match status" value="1"/>
</dbReference>
<dbReference type="InterPro" id="IPR017871">
    <property type="entry name" value="ABC_transporter-like_CS"/>
</dbReference>
<dbReference type="GO" id="GO:0008643">
    <property type="term" value="P:carbohydrate transport"/>
    <property type="evidence" value="ECO:0007669"/>
    <property type="project" value="InterPro"/>
</dbReference>
<dbReference type="InterPro" id="IPR003439">
    <property type="entry name" value="ABC_transporter-like_ATP-bd"/>
</dbReference>
<dbReference type="OrthoDB" id="18368at2157"/>
<dbReference type="EC" id="7.5.2.13" evidence="10"/>
<reference evidence="12 13" key="1">
    <citation type="submission" date="2018-07" db="EMBL/GenBank/DDBJ databases">
        <title>Genome sequences of Haloplanus salinus JCM 18368T.</title>
        <authorList>
            <person name="Kim Y.B."/>
            <person name="Roh S.W."/>
        </authorList>
    </citation>
    <scope>NUCLEOTIDE SEQUENCE [LARGE SCALE GENOMIC DNA]</scope>
    <source>
        <strain evidence="12 13">JCM 18368</strain>
    </source>
</reference>
<accession>A0A368N5R8</accession>
<dbReference type="EMBL" id="QPHM01000001">
    <property type="protein sequence ID" value="RCU45892.1"/>
    <property type="molecule type" value="Genomic_DNA"/>
</dbReference>
<evidence type="ECO:0000256" key="5">
    <source>
        <dbReference type="ARBA" id="ARBA00050355"/>
    </source>
</evidence>
<dbReference type="PANTHER" id="PTHR43875">
    <property type="entry name" value="MALTODEXTRIN IMPORT ATP-BINDING PROTEIN MSMX"/>
    <property type="match status" value="1"/>
</dbReference>
<evidence type="ECO:0000256" key="10">
    <source>
        <dbReference type="ARBA" id="ARBA00066315"/>
    </source>
</evidence>
<comment type="caution">
    <text evidence="12">The sequence shown here is derived from an EMBL/GenBank/DDBJ whole genome shotgun (WGS) entry which is preliminary data.</text>
</comment>
<comment type="function">
    <text evidence="7">Part of the ABC transporter complex XacGHIJK involved in the uptake of xylose and arabinose. Responsible for energy coupling to the transport system.</text>
</comment>
<keyword evidence="4 12" id="KW-0067">ATP-binding</keyword>
<dbReference type="Pfam" id="PF17912">
    <property type="entry name" value="OB_MalK"/>
    <property type="match status" value="1"/>
</dbReference>
<organism evidence="12 13">
    <name type="scientific">Haloplanus salinus</name>
    <dbReference type="NCBI Taxonomy" id="1126245"/>
    <lineage>
        <taxon>Archaea</taxon>
        <taxon>Methanobacteriati</taxon>
        <taxon>Methanobacteriota</taxon>
        <taxon>Stenosarchaea group</taxon>
        <taxon>Halobacteria</taxon>
        <taxon>Halobacteriales</taxon>
        <taxon>Haloferacaceae</taxon>
        <taxon>Haloplanus</taxon>
    </lineage>
</organism>
<dbReference type="SUPFAM" id="SSF52540">
    <property type="entry name" value="P-loop containing nucleoside triphosphate hydrolases"/>
    <property type="match status" value="1"/>
</dbReference>
<evidence type="ECO:0000256" key="1">
    <source>
        <dbReference type="ARBA" id="ARBA00004202"/>
    </source>
</evidence>
<dbReference type="InterPro" id="IPR012340">
    <property type="entry name" value="NA-bd_OB-fold"/>
</dbReference>
<name>A0A368N5R8_9EURY</name>
<evidence type="ECO:0000256" key="2">
    <source>
        <dbReference type="ARBA" id="ARBA00022448"/>
    </source>
</evidence>
<evidence type="ECO:0000313" key="12">
    <source>
        <dbReference type="EMBL" id="RCU45892.1"/>
    </source>
</evidence>
<evidence type="ECO:0000313" key="13">
    <source>
        <dbReference type="Proteomes" id="UP000252189"/>
    </source>
</evidence>
<evidence type="ECO:0000259" key="11">
    <source>
        <dbReference type="PROSITE" id="PS50893"/>
    </source>
</evidence>
<sequence>MAKVTLENIVKRYDGDVLAVDDVSLDIEDGDFVTLVGPSGSGKSTILRMLAGVVTASEGHILFGEKDVTEVPPQERDVAMVFQNYALYPNMTVRENMEFGLKMQGVDPDERRASVEDAAELLQIEELLDRDVQQLSGGQQQRVALGRSIVRDPEVFLLDEPLANLDAKLRTEMRATLVELQRELGVTTVYVTHNQIEAMTMSDTVAVLDKGQIQQLAAPQELYRNPANQFVADFIGTPSMNFLDVETHHENGTVRLANAVFDIRIPADTAAGSAIRGTTADGGTYTLGIRPQDLAVSERGTTNGELAGRIEVVVVETAGDELILHLEENDIRVKSVVDEGMPVEHGDVVDVTIDPERIHLFDPSTGDALLR</sequence>
<dbReference type="CDD" id="cd03301">
    <property type="entry name" value="ABC_MalK_N"/>
    <property type="match status" value="1"/>
</dbReference>
<dbReference type="Gene3D" id="3.40.50.300">
    <property type="entry name" value="P-loop containing nucleotide triphosphate hydrolases"/>
    <property type="match status" value="1"/>
</dbReference>
<dbReference type="GO" id="GO:0005524">
    <property type="term" value="F:ATP binding"/>
    <property type="evidence" value="ECO:0007669"/>
    <property type="project" value="UniProtKB-KW"/>
</dbReference>
<evidence type="ECO:0000256" key="9">
    <source>
        <dbReference type="ARBA" id="ARBA00065962"/>
    </source>
</evidence>